<dbReference type="PANTHER" id="PTHR37481:SF1">
    <property type="entry name" value="LIPOPOLYSACCHARIDE EXPORT SYSTEM PROTEIN LPTC"/>
    <property type="match status" value="1"/>
</dbReference>
<accession>A0A437R580</accession>
<dbReference type="GO" id="GO:0030288">
    <property type="term" value="C:outer membrane-bounded periplasmic space"/>
    <property type="evidence" value="ECO:0007669"/>
    <property type="project" value="TreeGrafter"/>
</dbReference>
<keyword evidence="5 6" id="KW-0472">Membrane</keyword>
<dbReference type="Gene3D" id="2.60.450.10">
    <property type="entry name" value="Lipopolysaccharide (LPS) transport protein A like domain"/>
    <property type="match status" value="1"/>
</dbReference>
<dbReference type="EMBL" id="SACS01000001">
    <property type="protein sequence ID" value="RVU41885.1"/>
    <property type="molecule type" value="Genomic_DNA"/>
</dbReference>
<evidence type="ECO:0000256" key="6">
    <source>
        <dbReference type="SAM" id="Phobius"/>
    </source>
</evidence>
<keyword evidence="3 6" id="KW-0812">Transmembrane</keyword>
<protein>
    <submittedName>
        <fullName evidence="7">LPS export ABC transporter periplasmic protein LptC</fullName>
    </submittedName>
</protein>
<dbReference type="PANTHER" id="PTHR37481">
    <property type="entry name" value="LIPOPOLYSACCHARIDE EXPORT SYSTEM PROTEIN LPTC"/>
    <property type="match status" value="1"/>
</dbReference>
<evidence type="ECO:0000313" key="7">
    <source>
        <dbReference type="EMBL" id="RVU41885.1"/>
    </source>
</evidence>
<dbReference type="InterPro" id="IPR026265">
    <property type="entry name" value="LptC"/>
</dbReference>
<evidence type="ECO:0000256" key="3">
    <source>
        <dbReference type="ARBA" id="ARBA00022692"/>
    </source>
</evidence>
<evidence type="ECO:0000313" key="8">
    <source>
        <dbReference type="Proteomes" id="UP000283077"/>
    </source>
</evidence>
<dbReference type="Proteomes" id="UP000283077">
    <property type="component" value="Unassembled WGS sequence"/>
</dbReference>
<keyword evidence="8" id="KW-1185">Reference proteome</keyword>
<reference evidence="7 8" key="1">
    <citation type="submission" date="2019-01" db="EMBL/GenBank/DDBJ databases">
        <authorList>
            <person name="Chen W.-M."/>
        </authorList>
    </citation>
    <scope>NUCLEOTIDE SEQUENCE [LARGE SCALE GENOMIC DNA]</scope>
    <source>
        <strain evidence="7 8">KYPC3</strain>
    </source>
</reference>
<keyword evidence="4 6" id="KW-1133">Transmembrane helix</keyword>
<sequence>MKKQLFWFLLVIIGSSILFSLLVDDDKPQTMAVETELQPDFVAYQLIRTSFDAKGNMSGMIRATQMSHFEQLGQIQLEEPAYTIFEQLMPKWQVSSSNGVLYPDDKVVLEQNVLLENLKSGELFNKVESEQLEYGFEQQVISTNQQVIISGDGFAINGQGVKVNLITQKLQLHQHKGTVYRHDQ</sequence>
<dbReference type="NCBIfam" id="TIGR04409">
    <property type="entry name" value="LptC_YrbK"/>
    <property type="match status" value="1"/>
</dbReference>
<dbReference type="OrthoDB" id="6193381at2"/>
<dbReference type="GO" id="GO:0005886">
    <property type="term" value="C:plasma membrane"/>
    <property type="evidence" value="ECO:0007669"/>
    <property type="project" value="InterPro"/>
</dbReference>
<dbReference type="InterPro" id="IPR052363">
    <property type="entry name" value="LPS_export_LptC"/>
</dbReference>
<keyword evidence="2" id="KW-0997">Cell inner membrane</keyword>
<evidence type="ECO:0000256" key="5">
    <source>
        <dbReference type="ARBA" id="ARBA00023136"/>
    </source>
</evidence>
<dbReference type="AlphaFoldDB" id="A0A437R580"/>
<feature type="transmembrane region" description="Helical" evidence="6">
    <location>
        <begin position="6"/>
        <end position="23"/>
    </location>
</feature>
<dbReference type="GO" id="GO:0015221">
    <property type="term" value="F:lipopolysaccharide transmembrane transporter activity"/>
    <property type="evidence" value="ECO:0007669"/>
    <property type="project" value="InterPro"/>
</dbReference>
<dbReference type="RefSeq" id="WP_127697267.1">
    <property type="nucleotide sequence ID" value="NZ_SACS01000001.1"/>
</dbReference>
<dbReference type="InterPro" id="IPR010664">
    <property type="entry name" value="LipoPS_assembly_LptC-rel"/>
</dbReference>
<name>A0A437R580_9GAMM</name>
<dbReference type="PIRSF" id="PIRSF028513">
    <property type="entry name" value="LptC"/>
    <property type="match status" value="1"/>
</dbReference>
<dbReference type="Pfam" id="PF06835">
    <property type="entry name" value="LptC"/>
    <property type="match status" value="1"/>
</dbReference>
<evidence type="ECO:0000256" key="1">
    <source>
        <dbReference type="ARBA" id="ARBA00022475"/>
    </source>
</evidence>
<comment type="caution">
    <text evidence="7">The sequence shown here is derived from an EMBL/GenBank/DDBJ whole genome shotgun (WGS) entry which is preliminary data.</text>
</comment>
<dbReference type="GO" id="GO:0017089">
    <property type="term" value="F:glycolipid transfer activity"/>
    <property type="evidence" value="ECO:0007669"/>
    <property type="project" value="TreeGrafter"/>
</dbReference>
<organism evidence="7 8">
    <name type="scientific">Rheinheimera riviphila</name>
    <dbReference type="NCBI Taxonomy" id="1834037"/>
    <lineage>
        <taxon>Bacteria</taxon>
        <taxon>Pseudomonadati</taxon>
        <taxon>Pseudomonadota</taxon>
        <taxon>Gammaproteobacteria</taxon>
        <taxon>Chromatiales</taxon>
        <taxon>Chromatiaceae</taxon>
        <taxon>Rheinheimera</taxon>
    </lineage>
</organism>
<proteinExistence type="predicted"/>
<evidence type="ECO:0000256" key="4">
    <source>
        <dbReference type="ARBA" id="ARBA00022989"/>
    </source>
</evidence>
<gene>
    <name evidence="7" type="primary">lptC</name>
    <name evidence="7" type="ORF">EOE67_01430</name>
</gene>
<evidence type="ECO:0000256" key="2">
    <source>
        <dbReference type="ARBA" id="ARBA00022519"/>
    </source>
</evidence>
<keyword evidence="1" id="KW-1003">Cell membrane</keyword>